<dbReference type="EMBL" id="JAUJGC010000039">
    <property type="protein sequence ID" value="MDN5270210.1"/>
    <property type="molecule type" value="Genomic_DNA"/>
</dbReference>
<evidence type="ECO:0000256" key="1">
    <source>
        <dbReference type="SAM" id="Phobius"/>
    </source>
</evidence>
<accession>A0AAW7QJY6</accession>
<keyword evidence="1" id="KW-0812">Transmembrane</keyword>
<sequence>MQDNGKIIKMEVVTKITTAMGALVSIGGLGWAFLGAIEFFQGKKNQNAQQTDNGMVGMIYVGGLASVSESIAATIVVAINSIQF</sequence>
<name>A0AAW7QJY6_STRVE</name>
<keyword evidence="1" id="KW-0472">Membrane</keyword>
<proteinExistence type="predicted"/>
<protein>
    <submittedName>
        <fullName evidence="2">Uncharacterized protein</fullName>
    </submittedName>
</protein>
<dbReference type="Proteomes" id="UP001172310">
    <property type="component" value="Unassembled WGS sequence"/>
</dbReference>
<evidence type="ECO:0000313" key="2">
    <source>
        <dbReference type="EMBL" id="MDN5270210.1"/>
    </source>
</evidence>
<organism evidence="2 3">
    <name type="scientific">Streptococcus vestibularis</name>
    <dbReference type="NCBI Taxonomy" id="1343"/>
    <lineage>
        <taxon>Bacteria</taxon>
        <taxon>Bacillati</taxon>
        <taxon>Bacillota</taxon>
        <taxon>Bacilli</taxon>
        <taxon>Lactobacillales</taxon>
        <taxon>Streptococcaceae</taxon>
        <taxon>Streptococcus</taxon>
    </lineage>
</organism>
<keyword evidence="1" id="KW-1133">Transmembrane helix</keyword>
<feature type="transmembrane region" description="Helical" evidence="1">
    <location>
        <begin position="57"/>
        <end position="79"/>
    </location>
</feature>
<gene>
    <name evidence="2" type="ORF">QY913_08855</name>
</gene>
<evidence type="ECO:0000313" key="3">
    <source>
        <dbReference type="Proteomes" id="UP001172310"/>
    </source>
</evidence>
<reference evidence="2" key="1">
    <citation type="submission" date="2023-07" db="EMBL/GenBank/DDBJ databases">
        <title>SVep1, a Temperate Phage of Human Oral Commensal Streptococcus vestibularis.</title>
        <authorList>
            <person name="Wu M."/>
            <person name="Zhu Y."/>
            <person name="Li Y."/>
        </authorList>
    </citation>
    <scope>NUCLEOTIDE SEQUENCE</scope>
    <source>
        <strain evidence="2">SVE8</strain>
    </source>
</reference>
<dbReference type="AlphaFoldDB" id="A0AAW7QJY6"/>
<feature type="transmembrane region" description="Helical" evidence="1">
    <location>
        <begin position="12"/>
        <end position="37"/>
    </location>
</feature>
<dbReference type="RefSeq" id="WP_316697377.1">
    <property type="nucleotide sequence ID" value="NZ_JAWGLQ010000009.1"/>
</dbReference>
<comment type="caution">
    <text evidence="2">The sequence shown here is derived from an EMBL/GenBank/DDBJ whole genome shotgun (WGS) entry which is preliminary data.</text>
</comment>